<organism evidence="2 3">
    <name type="scientific">Bilifractor porci</name>
    <dbReference type="NCBI Taxonomy" id="2606636"/>
    <lineage>
        <taxon>Bacteria</taxon>
        <taxon>Bacillati</taxon>
        <taxon>Bacillota</taxon>
        <taxon>Clostridia</taxon>
        <taxon>Lachnospirales</taxon>
        <taxon>Lachnospiraceae</taxon>
        <taxon>Bilifractor</taxon>
    </lineage>
</organism>
<feature type="transmembrane region" description="Helical" evidence="1">
    <location>
        <begin position="143"/>
        <end position="161"/>
    </location>
</feature>
<name>A0A7X2P7Q2_9FIRM</name>
<comment type="caution">
    <text evidence="2">The sequence shown here is derived from an EMBL/GenBank/DDBJ whole genome shotgun (WGS) entry which is preliminary data.</text>
</comment>
<evidence type="ECO:0000256" key="1">
    <source>
        <dbReference type="SAM" id="Phobius"/>
    </source>
</evidence>
<gene>
    <name evidence="2" type="ORF">FYJ60_04680</name>
</gene>
<reference evidence="2 3" key="1">
    <citation type="submission" date="2019-08" db="EMBL/GenBank/DDBJ databases">
        <title>In-depth cultivation of the pig gut microbiome towards novel bacterial diversity and tailored functional studies.</title>
        <authorList>
            <person name="Wylensek D."/>
            <person name="Hitch T.C.A."/>
            <person name="Clavel T."/>
        </authorList>
    </citation>
    <scope>NUCLEOTIDE SEQUENCE [LARGE SCALE GENOMIC DNA]</scope>
    <source>
        <strain evidence="2 3">Oil+RF-744-WCA-WT-13</strain>
    </source>
</reference>
<keyword evidence="1" id="KW-0472">Membrane</keyword>
<proteinExistence type="predicted"/>
<sequence length="167" mass="17788">MSSGESISSREEAFTLASDDAMPIDRPDGEYSIDVDLAGGSGRASISSPTLLIVHDGKAYAKLLWSSTYYDWMKVGNHTYLNNSTDGGNSTFVIPISAMDEAIPVIADTTSMGDPVAIDYVLTFYSENIGNKGQIPQEAAKKVIIAALLIIAAGGILNLAVQRKRRG</sequence>
<protein>
    <submittedName>
        <fullName evidence="2">Uncharacterized protein</fullName>
    </submittedName>
</protein>
<dbReference type="EMBL" id="VUMV01000002">
    <property type="protein sequence ID" value="MST81605.1"/>
    <property type="molecule type" value="Genomic_DNA"/>
</dbReference>
<evidence type="ECO:0000313" key="3">
    <source>
        <dbReference type="Proteomes" id="UP000466864"/>
    </source>
</evidence>
<evidence type="ECO:0000313" key="2">
    <source>
        <dbReference type="EMBL" id="MST81605.1"/>
    </source>
</evidence>
<accession>A0A7X2P7Q2</accession>
<keyword evidence="1" id="KW-0812">Transmembrane</keyword>
<keyword evidence="1" id="KW-1133">Transmembrane helix</keyword>
<dbReference type="AlphaFoldDB" id="A0A7X2P7Q2"/>
<dbReference type="Proteomes" id="UP000466864">
    <property type="component" value="Unassembled WGS sequence"/>
</dbReference>
<keyword evidence="3" id="KW-1185">Reference proteome</keyword>